<feature type="transmembrane region" description="Helical" evidence="7">
    <location>
        <begin position="530"/>
        <end position="563"/>
    </location>
</feature>
<feature type="transmembrane region" description="Helical" evidence="7">
    <location>
        <begin position="97"/>
        <end position="119"/>
    </location>
</feature>
<keyword evidence="9" id="KW-1185">Reference proteome</keyword>
<dbReference type="PANTHER" id="PTHR10283:SF82">
    <property type="entry name" value="SOLUTE CARRIER FAMILY 13 MEMBER 2"/>
    <property type="match status" value="1"/>
</dbReference>
<gene>
    <name evidence="8" type="primary">Necator_chrX.g22066</name>
    <name evidence="8" type="ORF">RB195_021905</name>
</gene>
<reference evidence="8 9" key="1">
    <citation type="submission" date="2023-08" db="EMBL/GenBank/DDBJ databases">
        <title>A Necator americanus chromosomal reference genome.</title>
        <authorList>
            <person name="Ilik V."/>
            <person name="Petrzelkova K.J."/>
            <person name="Pardy F."/>
            <person name="Fuh T."/>
            <person name="Niatou-Singa F.S."/>
            <person name="Gouil Q."/>
            <person name="Baker L."/>
            <person name="Ritchie M.E."/>
            <person name="Jex A.R."/>
            <person name="Gazzola D."/>
            <person name="Li H."/>
            <person name="Toshio Fujiwara R."/>
            <person name="Zhan B."/>
            <person name="Aroian R.V."/>
            <person name="Pafco B."/>
            <person name="Schwarz E.M."/>
        </authorList>
    </citation>
    <scope>NUCLEOTIDE SEQUENCE [LARGE SCALE GENOMIC DNA]</scope>
    <source>
        <strain evidence="8 9">Aroian</strain>
        <tissue evidence="8">Whole animal</tissue>
    </source>
</reference>
<evidence type="ECO:0000256" key="4">
    <source>
        <dbReference type="ARBA" id="ARBA00022692"/>
    </source>
</evidence>
<dbReference type="PANTHER" id="PTHR10283">
    <property type="entry name" value="SOLUTE CARRIER FAMILY 13 MEMBER"/>
    <property type="match status" value="1"/>
</dbReference>
<dbReference type="EMBL" id="JAVFWL010000006">
    <property type="protein sequence ID" value="KAK6760616.1"/>
    <property type="molecule type" value="Genomic_DNA"/>
</dbReference>
<proteinExistence type="inferred from homology"/>
<dbReference type="InterPro" id="IPR031312">
    <property type="entry name" value="Na/sul_symport_CS"/>
</dbReference>
<feature type="transmembrane region" description="Helical" evidence="7">
    <location>
        <begin position="60"/>
        <end position="77"/>
    </location>
</feature>
<feature type="transmembrane region" description="Helical" evidence="7">
    <location>
        <begin position="312"/>
        <end position="337"/>
    </location>
</feature>
<comment type="subcellular location">
    <subcellularLocation>
        <location evidence="1">Membrane</location>
        <topology evidence="1">Multi-pass membrane protein</topology>
    </subcellularLocation>
</comment>
<dbReference type="PROSITE" id="PS01271">
    <property type="entry name" value="NA_SULFATE"/>
    <property type="match status" value="1"/>
</dbReference>
<feature type="transmembrane region" description="Helical" evidence="7">
    <location>
        <begin position="437"/>
        <end position="459"/>
    </location>
</feature>
<evidence type="ECO:0000313" key="9">
    <source>
        <dbReference type="Proteomes" id="UP001303046"/>
    </source>
</evidence>
<keyword evidence="5 7" id="KW-1133">Transmembrane helix</keyword>
<comment type="caution">
    <text evidence="8">The sequence shown here is derived from an EMBL/GenBank/DDBJ whole genome shotgun (WGS) entry which is preliminary data.</text>
</comment>
<feature type="transmembrane region" description="Helical" evidence="7">
    <location>
        <begin position="402"/>
        <end position="425"/>
    </location>
</feature>
<feature type="transmembrane region" description="Helical" evidence="7">
    <location>
        <begin position="357"/>
        <end position="381"/>
    </location>
</feature>
<accession>A0ABR1EFS6</accession>
<keyword evidence="4 7" id="KW-0812">Transmembrane</keyword>
<dbReference type="Pfam" id="PF00939">
    <property type="entry name" value="Na_sulph_symp"/>
    <property type="match status" value="1"/>
</dbReference>
<name>A0ABR1EFS6_NECAM</name>
<organism evidence="8 9">
    <name type="scientific">Necator americanus</name>
    <name type="common">Human hookworm</name>
    <dbReference type="NCBI Taxonomy" id="51031"/>
    <lineage>
        <taxon>Eukaryota</taxon>
        <taxon>Metazoa</taxon>
        <taxon>Ecdysozoa</taxon>
        <taxon>Nematoda</taxon>
        <taxon>Chromadorea</taxon>
        <taxon>Rhabditida</taxon>
        <taxon>Rhabditina</taxon>
        <taxon>Rhabditomorpha</taxon>
        <taxon>Strongyloidea</taxon>
        <taxon>Ancylostomatidae</taxon>
        <taxon>Bunostominae</taxon>
        <taxon>Necator</taxon>
    </lineage>
</organism>
<evidence type="ECO:0000256" key="1">
    <source>
        <dbReference type="ARBA" id="ARBA00004141"/>
    </source>
</evidence>
<dbReference type="Proteomes" id="UP001303046">
    <property type="component" value="Unassembled WGS sequence"/>
</dbReference>
<feature type="transmembrane region" description="Helical" evidence="7">
    <location>
        <begin position="575"/>
        <end position="594"/>
    </location>
</feature>
<keyword evidence="3" id="KW-0813">Transport</keyword>
<evidence type="ECO:0000256" key="5">
    <source>
        <dbReference type="ARBA" id="ARBA00022989"/>
    </source>
</evidence>
<feature type="transmembrane region" description="Helical" evidence="7">
    <location>
        <begin position="14"/>
        <end position="34"/>
    </location>
</feature>
<evidence type="ECO:0000256" key="3">
    <source>
        <dbReference type="ARBA" id="ARBA00022448"/>
    </source>
</evidence>
<comment type="similarity">
    <text evidence="2">Belongs to the SLC13A/DASS transporter (TC 2.A.47) family. NADC subfamily.</text>
</comment>
<evidence type="ECO:0000313" key="8">
    <source>
        <dbReference type="EMBL" id="KAK6760616.1"/>
    </source>
</evidence>
<evidence type="ECO:0000256" key="6">
    <source>
        <dbReference type="ARBA" id="ARBA00023136"/>
    </source>
</evidence>
<dbReference type="InterPro" id="IPR001898">
    <property type="entry name" value="SLC13A/DASS"/>
</dbReference>
<keyword evidence="6 7" id="KW-0472">Membrane</keyword>
<feature type="transmembrane region" description="Helical" evidence="7">
    <location>
        <begin position="493"/>
        <end position="510"/>
    </location>
</feature>
<sequence>MESSRGILRFLEDYRSSIVICGAPTFFLPLLFFFPDNEKTFSDETTTIGLHTGRSKGMHIGLVAAIIAVILPSKAAYHDFDVKQAQCAYVVSIMGFYWMFEVLPLAITALIPMVAFPFFEIMKSEDVAQAYLPDTSFLFIGGLMVAVAVEKSELHTRIALFVLKTVGSRPKWIMAGFMGVTGFLSMWISNTATAALMVPIVQSVITELVTNHRGLIALTPTTHLNCMSVGNPVVPQMFTLSHHSNRYPNTREIMSSRMHEILALSEVHSIENRRRSVDMRRLSIPQENVLVAHQKDMSNLFTPREHLMAKGLLISVCFAANIGGSATITGTASNLVLLGQLEKLFPNADTGINFLSWITFAFPQAVLCLAFCWFVLNIVFLRNAPQGSAIVSRKLKEKYDKLPSTTFAEVAVMVCFVLLLGLWMLREPQIIPGFGAYFKRGYITDATSAVFVVLLLFIIPDKKPMCYQRDRGRSGHYTVRNSLLDWPTIQERFPWSVVLLLGGGFALAAGVKESHLSIEIGEVMHRLSVFPVNVIMFICICITVGLTNICSNTVIASIFIPIVAELARSLDINPLLFMLPVAISSSFAFLFPVATPPNAIVFGTGLVQVTDMPNSAYSHRRRGFAFGWPPLGLGTFPGQLGQGDPMVSLKCDQESDDSFLRLCKSERQNFDIFPRVIRRYATSCLFE</sequence>
<evidence type="ECO:0000256" key="2">
    <source>
        <dbReference type="ARBA" id="ARBA00006772"/>
    </source>
</evidence>
<protein>
    <submittedName>
        <fullName evidence="8">Uncharacterized protein</fullName>
    </submittedName>
</protein>
<evidence type="ECO:0000256" key="7">
    <source>
        <dbReference type="SAM" id="Phobius"/>
    </source>
</evidence>
<feature type="transmembrane region" description="Helical" evidence="7">
    <location>
        <begin position="131"/>
        <end position="149"/>
    </location>
</feature>